<dbReference type="PANTHER" id="PTHR10743:SF0">
    <property type="entry name" value="PROTEIN RER1"/>
    <property type="match status" value="1"/>
</dbReference>
<dbReference type="AlphaFoldDB" id="R0KSM2"/>
<dbReference type="InterPro" id="IPR004932">
    <property type="entry name" value="Rer1"/>
</dbReference>
<dbReference type="STRING" id="578461.R0KSM2"/>
<evidence type="ECO:0000256" key="6">
    <source>
        <dbReference type="SAM" id="Phobius"/>
    </source>
</evidence>
<dbReference type="Proteomes" id="UP000016927">
    <property type="component" value="Unassembled WGS sequence"/>
</dbReference>
<organism evidence="7 8">
    <name type="scientific">Nosema bombycis (strain CQ1 / CVCC 102059)</name>
    <name type="common">Microsporidian parasite</name>
    <name type="synonym">Pebrine of silkworm</name>
    <dbReference type="NCBI Taxonomy" id="578461"/>
    <lineage>
        <taxon>Eukaryota</taxon>
        <taxon>Fungi</taxon>
        <taxon>Fungi incertae sedis</taxon>
        <taxon>Microsporidia</taxon>
        <taxon>Nosematidae</taxon>
        <taxon>Nosema</taxon>
    </lineage>
</organism>
<evidence type="ECO:0000256" key="5">
    <source>
        <dbReference type="ARBA" id="ARBA00023136"/>
    </source>
</evidence>
<dbReference type="PANTHER" id="PTHR10743">
    <property type="entry name" value="PROTEIN RER1"/>
    <property type="match status" value="1"/>
</dbReference>
<dbReference type="EMBL" id="KB909017">
    <property type="protein sequence ID" value="EOB13217.1"/>
    <property type="molecule type" value="Genomic_DNA"/>
</dbReference>
<dbReference type="VEuPathDB" id="MicrosporidiaDB:NBO_109g0001"/>
<dbReference type="GO" id="GO:0000139">
    <property type="term" value="C:Golgi membrane"/>
    <property type="evidence" value="ECO:0007669"/>
    <property type="project" value="TreeGrafter"/>
</dbReference>
<feature type="transmembrane region" description="Helical" evidence="6">
    <location>
        <begin position="30"/>
        <end position="51"/>
    </location>
</feature>
<comment type="similarity">
    <text evidence="2">Belongs to the RER1 family.</text>
</comment>
<gene>
    <name evidence="7" type="primary">RER1</name>
    <name evidence="7" type="ORF">NBO_109g0001</name>
</gene>
<reference evidence="7 8" key="1">
    <citation type="journal article" date="2013" name="BMC Genomics">
        <title>Comparative genomics of parasitic silkworm microsporidia reveal an association between genome expansion and host adaptation.</title>
        <authorList>
            <person name="Pan G."/>
            <person name="Xu J."/>
            <person name="Li T."/>
            <person name="Xia Q."/>
            <person name="Liu S.L."/>
            <person name="Zhang G."/>
            <person name="Li S."/>
            <person name="Li C."/>
            <person name="Liu H."/>
            <person name="Yang L."/>
            <person name="Liu T."/>
            <person name="Zhang X."/>
            <person name="Wu Z."/>
            <person name="Fan W."/>
            <person name="Dang X."/>
            <person name="Xiang H."/>
            <person name="Tao M."/>
            <person name="Li Y."/>
            <person name="Hu J."/>
            <person name="Li Z."/>
            <person name="Lin L."/>
            <person name="Luo J."/>
            <person name="Geng L."/>
            <person name="Wang L."/>
            <person name="Long M."/>
            <person name="Wan Y."/>
            <person name="He N."/>
            <person name="Zhang Z."/>
            <person name="Lu C."/>
            <person name="Keeling P.J."/>
            <person name="Wang J."/>
            <person name="Xiang Z."/>
            <person name="Zhou Z."/>
        </authorList>
    </citation>
    <scope>NUCLEOTIDE SEQUENCE [LARGE SCALE GENOMIC DNA]</scope>
    <source>
        <strain evidence="8">CQ1 / CVCC 102059</strain>
    </source>
</reference>
<keyword evidence="4 6" id="KW-1133">Transmembrane helix</keyword>
<evidence type="ECO:0000313" key="8">
    <source>
        <dbReference type="Proteomes" id="UP000016927"/>
    </source>
</evidence>
<accession>R0KSM2</accession>
<evidence type="ECO:0000256" key="1">
    <source>
        <dbReference type="ARBA" id="ARBA00004141"/>
    </source>
</evidence>
<sequence>MPEFEYWKFTTKIITGALFGTFFDFLDIPVYTPILLIYFVVMLSLTVKCLLQHMKKYNYNPLYIF</sequence>
<dbReference type="GO" id="GO:0005783">
    <property type="term" value="C:endoplasmic reticulum"/>
    <property type="evidence" value="ECO:0007669"/>
    <property type="project" value="GOC"/>
</dbReference>
<dbReference type="GO" id="GO:0006890">
    <property type="term" value="P:retrograde vesicle-mediated transport, Golgi to endoplasmic reticulum"/>
    <property type="evidence" value="ECO:0007669"/>
    <property type="project" value="TreeGrafter"/>
</dbReference>
<keyword evidence="3 6" id="KW-0812">Transmembrane</keyword>
<protein>
    <submittedName>
        <fullName evidence="7">Protein RER1</fullName>
    </submittedName>
</protein>
<keyword evidence="5 6" id="KW-0472">Membrane</keyword>
<proteinExistence type="inferred from homology"/>
<evidence type="ECO:0000256" key="3">
    <source>
        <dbReference type="ARBA" id="ARBA00022692"/>
    </source>
</evidence>
<name>R0KSM2_NOSB1</name>
<dbReference type="GO" id="GO:0006621">
    <property type="term" value="P:protein retention in ER lumen"/>
    <property type="evidence" value="ECO:0007669"/>
    <property type="project" value="TreeGrafter"/>
</dbReference>
<dbReference type="HOGENOM" id="CLU_2850282_0_0_1"/>
<evidence type="ECO:0000313" key="7">
    <source>
        <dbReference type="EMBL" id="EOB13217.1"/>
    </source>
</evidence>
<dbReference type="Pfam" id="PF03248">
    <property type="entry name" value="Rer1"/>
    <property type="match status" value="1"/>
</dbReference>
<dbReference type="OrthoDB" id="448250at2759"/>
<keyword evidence="8" id="KW-1185">Reference proteome</keyword>
<evidence type="ECO:0000256" key="4">
    <source>
        <dbReference type="ARBA" id="ARBA00022989"/>
    </source>
</evidence>
<comment type="subcellular location">
    <subcellularLocation>
        <location evidence="1">Membrane</location>
        <topology evidence="1">Multi-pass membrane protein</topology>
    </subcellularLocation>
</comment>
<evidence type="ECO:0000256" key="2">
    <source>
        <dbReference type="ARBA" id="ARBA00006070"/>
    </source>
</evidence>